<reference evidence="6 7" key="1">
    <citation type="journal article" date="2022" name="Int. J. Syst. Evol. Microbiol.">
        <title>Pseudomonas aegrilactucae sp. nov. and Pseudomonas morbosilactucae sp. nov., pathogens causing bacterial rot of lettuce in Japan.</title>
        <authorList>
            <person name="Sawada H."/>
            <person name="Fujikawa T."/>
            <person name="Satou M."/>
        </authorList>
    </citation>
    <scope>NUCLEOTIDE SEQUENCE [LARGE SCALE GENOMIC DNA]</scope>
    <source>
        <strain evidence="6 7">MAFF 302030</strain>
    </source>
</reference>
<feature type="domain" description="Glycoside hydrolase family 5" evidence="5">
    <location>
        <begin position="47"/>
        <end position="290"/>
    </location>
</feature>
<keyword evidence="4" id="KW-0732">Signal</keyword>
<evidence type="ECO:0000256" key="4">
    <source>
        <dbReference type="SAM" id="SignalP"/>
    </source>
</evidence>
<gene>
    <name evidence="6" type="ORF">M1B34_20975</name>
</gene>
<dbReference type="AlphaFoldDB" id="A0A9X1YXX7"/>
<evidence type="ECO:0000256" key="1">
    <source>
        <dbReference type="ARBA" id="ARBA00022801"/>
    </source>
</evidence>
<accession>A0A9X1YXX7</accession>
<dbReference type="GO" id="GO:0004553">
    <property type="term" value="F:hydrolase activity, hydrolyzing O-glycosyl compounds"/>
    <property type="evidence" value="ECO:0007669"/>
    <property type="project" value="InterPro"/>
</dbReference>
<keyword evidence="2 3" id="KW-0326">Glycosidase</keyword>
<name>A0A9X1YXX7_9PSED</name>
<dbReference type="PANTHER" id="PTHR12631">
    <property type="entry name" value="ALPHA-L-IDURONIDASE"/>
    <property type="match status" value="1"/>
</dbReference>
<dbReference type="SUPFAM" id="SSF51445">
    <property type="entry name" value="(Trans)glycosidases"/>
    <property type="match status" value="1"/>
</dbReference>
<dbReference type="Pfam" id="PF00150">
    <property type="entry name" value="Cellulase"/>
    <property type="match status" value="1"/>
</dbReference>
<dbReference type="InterPro" id="IPR017853">
    <property type="entry name" value="GH"/>
</dbReference>
<feature type="chain" id="PRO_5040780594" evidence="4">
    <location>
        <begin position="31"/>
        <end position="440"/>
    </location>
</feature>
<dbReference type="RefSeq" id="WP_268266137.1">
    <property type="nucleotide sequence ID" value="NZ_JALQCW010000058.1"/>
</dbReference>
<dbReference type="InterPro" id="IPR051923">
    <property type="entry name" value="Glycosyl_Hydrolase_39"/>
</dbReference>
<evidence type="ECO:0000313" key="6">
    <source>
        <dbReference type="EMBL" id="MCK9800101.1"/>
    </source>
</evidence>
<comment type="similarity">
    <text evidence="3">Belongs to the glycosyl hydrolase 5 (cellulase A) family.</text>
</comment>
<dbReference type="Gene3D" id="3.20.20.80">
    <property type="entry name" value="Glycosidases"/>
    <property type="match status" value="1"/>
</dbReference>
<dbReference type="GO" id="GO:0000272">
    <property type="term" value="P:polysaccharide catabolic process"/>
    <property type="evidence" value="ECO:0007669"/>
    <property type="project" value="InterPro"/>
</dbReference>
<feature type="signal peptide" evidence="4">
    <location>
        <begin position="1"/>
        <end position="30"/>
    </location>
</feature>
<keyword evidence="1 3" id="KW-0378">Hydrolase</keyword>
<dbReference type="Proteomes" id="UP001155059">
    <property type="component" value="Unassembled WGS sequence"/>
</dbReference>
<dbReference type="InterPro" id="IPR001547">
    <property type="entry name" value="Glyco_hydro_5"/>
</dbReference>
<comment type="caution">
    <text evidence="6">The sequence shown here is derived from an EMBL/GenBank/DDBJ whole genome shotgun (WGS) entry which is preliminary data.</text>
</comment>
<evidence type="ECO:0000259" key="5">
    <source>
        <dbReference type="Pfam" id="PF00150"/>
    </source>
</evidence>
<dbReference type="EMBL" id="JALQCW010000058">
    <property type="protein sequence ID" value="MCK9800101.1"/>
    <property type="molecule type" value="Genomic_DNA"/>
</dbReference>
<evidence type="ECO:0000256" key="3">
    <source>
        <dbReference type="RuleBase" id="RU361153"/>
    </source>
</evidence>
<organism evidence="6 7">
    <name type="scientific">Pseudomonas morbosilactucae</name>
    <dbReference type="NCBI Taxonomy" id="2938197"/>
    <lineage>
        <taxon>Bacteria</taxon>
        <taxon>Pseudomonadati</taxon>
        <taxon>Pseudomonadota</taxon>
        <taxon>Gammaproteobacteria</taxon>
        <taxon>Pseudomonadales</taxon>
        <taxon>Pseudomonadaceae</taxon>
        <taxon>Pseudomonas</taxon>
    </lineage>
</organism>
<protein>
    <submittedName>
        <fullName evidence="6">Cellulase family glycosylhydrolase</fullName>
    </submittedName>
</protein>
<sequence>MWRKPVIWLPALLVLAFAISSLPWSGTAEAQSPLRAPRAVQWKDFLGVNAQFQYFNPGTYQKQMSRLDDLGLNWVRLTIHWAMIEPDQGHYQLDSLDGAMNAINDHRYNTLAYLVGSAPFATSAPAGASNTDQYPPKDANVFAQRMAMLAQRYPQVNTWQVWNEPNIVWRPKEDPLAYGQLLNTTAQAIRSAIPGKPVATAGMAYYSQMRNTPGLMLENLLQQGLGQQDLIAAYHPYSEHPEGDDPDARDFLVQGNFLNDALHGHGVKQVWATEWGWSSYTSGAREMQAMIGVDGQADYTLRRLALMASMDYQRIFLFNLSDLDARASNRDQSYGLLDLNGEPKPVYTALKRFLEITGPRLEPADPPALNDAPSDLYSIAWTRPDGSHVWMLWSASGTSLHVPSVHNATLFDPLTGTQTPLADGQGVRVPLKTSLQLLVW</sequence>
<reference evidence="6 7" key="2">
    <citation type="journal article" date="2023" name="Plant Pathol.">
        <title>Dismantling and reorganizing Pseudomonas marginalis sensu#lato.</title>
        <authorList>
            <person name="Sawada H."/>
            <person name="Fujikawa T."/>
            <person name="Satou M."/>
        </authorList>
    </citation>
    <scope>NUCLEOTIDE SEQUENCE [LARGE SCALE GENOMIC DNA]</scope>
    <source>
        <strain evidence="6 7">MAFF 302030</strain>
    </source>
</reference>
<evidence type="ECO:0000313" key="7">
    <source>
        <dbReference type="Proteomes" id="UP001155059"/>
    </source>
</evidence>
<dbReference type="PANTHER" id="PTHR12631:SF10">
    <property type="entry name" value="BETA-XYLOSIDASE-LIKE PROTEIN-RELATED"/>
    <property type="match status" value="1"/>
</dbReference>
<evidence type="ECO:0000256" key="2">
    <source>
        <dbReference type="ARBA" id="ARBA00023295"/>
    </source>
</evidence>
<proteinExistence type="inferred from homology"/>